<dbReference type="EMBL" id="CAAE01021633">
    <property type="protein sequence ID" value="CAG14294.1"/>
    <property type="molecule type" value="Genomic_DNA"/>
</dbReference>
<gene>
    <name evidence="2" type="ORF">GSTENG00038758001</name>
</gene>
<dbReference type="KEGG" id="tng:GSTEN00038758G001"/>
<dbReference type="AlphaFoldDB" id="Q4RBD9"/>
<feature type="compositionally biased region" description="Polar residues" evidence="1">
    <location>
        <begin position="33"/>
        <end position="47"/>
    </location>
</feature>
<feature type="non-terminal residue" evidence="2">
    <location>
        <position position="1"/>
    </location>
</feature>
<evidence type="ECO:0000256" key="1">
    <source>
        <dbReference type="SAM" id="MobiDB-lite"/>
    </source>
</evidence>
<protein>
    <submittedName>
        <fullName evidence="2">Chromosome undetermined SCAF21633, whole genome shotgun sequence</fullName>
    </submittedName>
</protein>
<organism evidence="2">
    <name type="scientific">Tetraodon nigroviridis</name>
    <name type="common">Spotted green pufferfish</name>
    <name type="synonym">Chelonodon nigroviridis</name>
    <dbReference type="NCBI Taxonomy" id="99883"/>
    <lineage>
        <taxon>Eukaryota</taxon>
        <taxon>Metazoa</taxon>
        <taxon>Chordata</taxon>
        <taxon>Craniata</taxon>
        <taxon>Vertebrata</taxon>
        <taxon>Euteleostomi</taxon>
        <taxon>Actinopterygii</taxon>
        <taxon>Neopterygii</taxon>
        <taxon>Teleostei</taxon>
        <taxon>Neoteleostei</taxon>
        <taxon>Acanthomorphata</taxon>
        <taxon>Eupercaria</taxon>
        <taxon>Tetraodontiformes</taxon>
        <taxon>Tetradontoidea</taxon>
        <taxon>Tetraodontidae</taxon>
        <taxon>Tetraodon</taxon>
    </lineage>
</organism>
<evidence type="ECO:0000313" key="2">
    <source>
        <dbReference type="EMBL" id="CAG14294.1"/>
    </source>
</evidence>
<reference evidence="2" key="1">
    <citation type="journal article" date="2004" name="Nature">
        <title>Genome duplication in the teleost fish Tetraodon nigroviridis reveals the early vertebrate proto-karyotype.</title>
        <authorList>
            <person name="Jaillon O."/>
            <person name="Aury J.-M."/>
            <person name="Brunet F."/>
            <person name="Petit J.-L."/>
            <person name="Stange-Thomann N."/>
            <person name="Mauceli E."/>
            <person name="Bouneau L."/>
            <person name="Fischer C."/>
            <person name="Ozouf-Costaz C."/>
            <person name="Bernot A."/>
            <person name="Nicaud S."/>
            <person name="Jaffe D."/>
            <person name="Fisher S."/>
            <person name="Lutfalla G."/>
            <person name="Dossat C."/>
            <person name="Segurens B."/>
            <person name="Dasilva C."/>
            <person name="Salanoubat M."/>
            <person name="Levy M."/>
            <person name="Boudet N."/>
            <person name="Castellano S."/>
            <person name="Anthouard V."/>
            <person name="Jubin C."/>
            <person name="Castelli V."/>
            <person name="Katinka M."/>
            <person name="Vacherie B."/>
            <person name="Biemont C."/>
            <person name="Skalli Z."/>
            <person name="Cattolico L."/>
            <person name="Poulain J."/>
            <person name="De Berardinis V."/>
            <person name="Cruaud C."/>
            <person name="Duprat S."/>
            <person name="Brottier P."/>
            <person name="Coutanceau J.-P."/>
            <person name="Gouzy J."/>
            <person name="Parra G."/>
            <person name="Lardier G."/>
            <person name="Chapple C."/>
            <person name="McKernan K.J."/>
            <person name="McEwan P."/>
            <person name="Bosak S."/>
            <person name="Kellis M."/>
            <person name="Volff J.-N."/>
            <person name="Guigo R."/>
            <person name="Zody M.C."/>
            <person name="Mesirov J."/>
            <person name="Lindblad-Toh K."/>
            <person name="Birren B."/>
            <person name="Nusbaum C."/>
            <person name="Kahn D."/>
            <person name="Robinson-Rechavi M."/>
            <person name="Laudet V."/>
            <person name="Schachter V."/>
            <person name="Quetier F."/>
            <person name="Saurin W."/>
            <person name="Scarpelli C."/>
            <person name="Wincker P."/>
            <person name="Lander E.S."/>
            <person name="Weissenbach J."/>
            <person name="Roest Crollius H."/>
        </authorList>
    </citation>
    <scope>NUCLEOTIDE SEQUENCE [LARGE SCALE GENOMIC DNA]</scope>
</reference>
<accession>Q4RBD9</accession>
<name>Q4RBD9_TETNG</name>
<reference evidence="2" key="2">
    <citation type="submission" date="2004-02" db="EMBL/GenBank/DDBJ databases">
        <authorList>
            <consortium name="Genoscope"/>
            <consortium name="Whitehead Institute Centre for Genome Research"/>
        </authorList>
    </citation>
    <scope>NUCLEOTIDE SEQUENCE</scope>
</reference>
<sequence length="47" mass="5182">TLWNTVGPSNRYRRGAGVRMGGQMPQRRIKQVSAPNVSNPTAKSVQE</sequence>
<proteinExistence type="predicted"/>
<feature type="region of interest" description="Disordered" evidence="1">
    <location>
        <begin position="1"/>
        <end position="47"/>
    </location>
</feature>